<comment type="caution">
    <text evidence="1">The sequence shown here is derived from an EMBL/GenBank/DDBJ whole genome shotgun (WGS) entry which is preliminary data.</text>
</comment>
<gene>
    <name evidence="1" type="ORF">AOQ71_31980</name>
</gene>
<evidence type="ECO:0000313" key="2">
    <source>
        <dbReference type="Proteomes" id="UP000051936"/>
    </source>
</evidence>
<keyword evidence="2" id="KW-1185">Reference proteome</keyword>
<organism evidence="1 2">
    <name type="scientific">Bradyrhizobium manausense</name>
    <dbReference type="NCBI Taxonomy" id="989370"/>
    <lineage>
        <taxon>Bacteria</taxon>
        <taxon>Pseudomonadati</taxon>
        <taxon>Pseudomonadota</taxon>
        <taxon>Alphaproteobacteria</taxon>
        <taxon>Hyphomicrobiales</taxon>
        <taxon>Nitrobacteraceae</taxon>
        <taxon>Bradyrhizobium</taxon>
    </lineage>
</organism>
<dbReference type="EMBL" id="LJYG01000108">
    <property type="protein sequence ID" value="KRQ03345.1"/>
    <property type="molecule type" value="Genomic_DNA"/>
</dbReference>
<dbReference type="AlphaFoldDB" id="A0A0R3D0Y8"/>
<evidence type="ECO:0000313" key="1">
    <source>
        <dbReference type="EMBL" id="KRQ03345.1"/>
    </source>
</evidence>
<proteinExistence type="predicted"/>
<accession>A0A0R3D0Y8</accession>
<dbReference type="OrthoDB" id="8449640at2"/>
<dbReference type="Proteomes" id="UP000051936">
    <property type="component" value="Unassembled WGS sequence"/>
</dbReference>
<name>A0A0R3D0Y8_9BRAD</name>
<reference evidence="1 2" key="1">
    <citation type="submission" date="2015-09" db="EMBL/GenBank/DDBJ databases">
        <title>Draft Genome Sequence of Bradyrhizobium manausense Strain BR 3351T, a Novel Symbiotic Nitrogen-Fixing Alphaproteobacterium Isolated from Brazilian Amazon Rain Forest.</title>
        <authorList>
            <person name="De Araujo J.L."/>
            <person name="Zilli J.E."/>
        </authorList>
    </citation>
    <scope>NUCLEOTIDE SEQUENCE [LARGE SCALE GENOMIC DNA]</scope>
    <source>
        <strain evidence="1 2">BR3351</strain>
    </source>
</reference>
<dbReference type="RefSeq" id="WP_057755545.1">
    <property type="nucleotide sequence ID" value="NZ_LJYG01000108.1"/>
</dbReference>
<sequence length="75" mass="8346">MSDFYFSADIGNDTILCIAPITDRRLELSGETIDDKSGYFLFETKGGAEPSEVQILARVTSEEAALRLKRMLSLE</sequence>
<protein>
    <submittedName>
        <fullName evidence="1">Uncharacterized protein</fullName>
    </submittedName>
</protein>